<accession>A0A0G0N7Y1</accession>
<feature type="domain" description="Transcription regulator TrmB N-terminal" evidence="1">
    <location>
        <begin position="51"/>
        <end position="118"/>
    </location>
</feature>
<dbReference type="SUPFAM" id="SSF46785">
    <property type="entry name" value="Winged helix' DNA-binding domain"/>
    <property type="match status" value="1"/>
</dbReference>
<name>A0A0G0N7Y1_9BACT</name>
<dbReference type="STRING" id="1619013.UT41_C0002G0038"/>
<organism evidence="2 3">
    <name type="scientific">Candidatus Wolfebacteria bacterium GW2011_GWC2_39_22</name>
    <dbReference type="NCBI Taxonomy" id="1619013"/>
    <lineage>
        <taxon>Bacteria</taxon>
        <taxon>Candidatus Wolfeibacteriota</taxon>
    </lineage>
</organism>
<sequence length="303" mass="34056">MQLLLSIVSVTFYLLDLQAYIMHYFLYCVVRKLDMLAIYLYSLYMSLSEQLQSIGLSDKEAAVYLQSLSLGSFAVSDIAKKTGLKRPTCYLILEELAKRGLVAIVPQKDKLTYTAESPNILFARAEEQMQTVKQMLPDLFTIQKSTGARPTIKFYSGRTGIHSIYDDILSSGVTEYFYIGSSADLAKTAGEDFMAQWVRKRIDLGIHATGIRTEHSEINDTLYAKDAHHLRDIRFAPLGFELPHTIALYGTKVAVISAQQDSFGFIVDNADFRNTLQFLFKALWQISTPATVVKKSVKKSSAK</sequence>
<dbReference type="AlphaFoldDB" id="A0A0G0N7Y1"/>
<evidence type="ECO:0000259" key="1">
    <source>
        <dbReference type="Pfam" id="PF01978"/>
    </source>
</evidence>
<dbReference type="InterPro" id="IPR036388">
    <property type="entry name" value="WH-like_DNA-bd_sf"/>
</dbReference>
<dbReference type="Proteomes" id="UP000034665">
    <property type="component" value="Unassembled WGS sequence"/>
</dbReference>
<proteinExistence type="predicted"/>
<dbReference type="PANTHER" id="PTHR34293">
    <property type="entry name" value="HTH-TYPE TRANSCRIPTIONAL REGULATOR TRMBL2"/>
    <property type="match status" value="1"/>
</dbReference>
<dbReference type="Pfam" id="PF01978">
    <property type="entry name" value="TrmB"/>
    <property type="match status" value="1"/>
</dbReference>
<reference evidence="2 3" key="1">
    <citation type="journal article" date="2015" name="Nature">
        <title>rRNA introns, odd ribosomes, and small enigmatic genomes across a large radiation of phyla.</title>
        <authorList>
            <person name="Brown C.T."/>
            <person name="Hug L.A."/>
            <person name="Thomas B.C."/>
            <person name="Sharon I."/>
            <person name="Castelle C.J."/>
            <person name="Singh A."/>
            <person name="Wilkins M.J."/>
            <person name="Williams K.H."/>
            <person name="Banfield J.F."/>
        </authorList>
    </citation>
    <scope>NUCLEOTIDE SEQUENCE [LARGE SCALE GENOMIC DNA]</scope>
</reference>
<evidence type="ECO:0000313" key="2">
    <source>
        <dbReference type="EMBL" id="KKR12264.1"/>
    </source>
</evidence>
<evidence type="ECO:0000313" key="3">
    <source>
        <dbReference type="Proteomes" id="UP000034665"/>
    </source>
</evidence>
<dbReference type="Gene3D" id="1.10.10.10">
    <property type="entry name" value="Winged helix-like DNA-binding domain superfamily/Winged helix DNA-binding domain"/>
    <property type="match status" value="1"/>
</dbReference>
<dbReference type="InterPro" id="IPR051797">
    <property type="entry name" value="TrmB-like"/>
</dbReference>
<dbReference type="PANTHER" id="PTHR34293:SF1">
    <property type="entry name" value="HTH-TYPE TRANSCRIPTIONAL REGULATOR TRMBL2"/>
    <property type="match status" value="1"/>
</dbReference>
<gene>
    <name evidence="2" type="ORF">UT41_C0002G0038</name>
</gene>
<dbReference type="InterPro" id="IPR002831">
    <property type="entry name" value="Tscrpt_reg_TrmB_N"/>
</dbReference>
<comment type="caution">
    <text evidence="2">The sequence shown here is derived from an EMBL/GenBank/DDBJ whole genome shotgun (WGS) entry which is preliminary data.</text>
</comment>
<dbReference type="EMBL" id="LBWR01000002">
    <property type="protein sequence ID" value="KKR12264.1"/>
    <property type="molecule type" value="Genomic_DNA"/>
</dbReference>
<dbReference type="InterPro" id="IPR036390">
    <property type="entry name" value="WH_DNA-bd_sf"/>
</dbReference>
<protein>
    <submittedName>
        <fullName evidence="2">Transcriptional regulator, TrmB</fullName>
    </submittedName>
</protein>